<proteinExistence type="predicted"/>
<keyword evidence="1" id="KW-0812">Transmembrane</keyword>
<dbReference type="EMBL" id="AZEC01000003">
    <property type="protein sequence ID" value="KRL13767.1"/>
    <property type="molecule type" value="Genomic_DNA"/>
</dbReference>
<dbReference type="STRING" id="1423792.FD09_GL001795"/>
<name>A0A0R1N0D7_9LACO</name>
<evidence type="ECO:0000313" key="3">
    <source>
        <dbReference type="Proteomes" id="UP000051330"/>
    </source>
</evidence>
<gene>
    <name evidence="2" type="ORF">FD09_GL001795</name>
</gene>
<keyword evidence="1" id="KW-0472">Membrane</keyword>
<comment type="caution">
    <text evidence="2">The sequence shown here is derived from an EMBL/GenBank/DDBJ whole genome shotgun (WGS) entry which is preliminary data.</text>
</comment>
<feature type="transmembrane region" description="Helical" evidence="1">
    <location>
        <begin position="330"/>
        <end position="348"/>
    </location>
</feature>
<dbReference type="PATRIC" id="fig|1423792.3.peg.1819"/>
<feature type="transmembrane region" description="Helical" evidence="1">
    <location>
        <begin position="21"/>
        <end position="40"/>
    </location>
</feature>
<keyword evidence="1" id="KW-1133">Transmembrane helix</keyword>
<dbReference type="AlphaFoldDB" id="A0A0R1N0D7"/>
<protein>
    <submittedName>
        <fullName evidence="2">H+ gluconate symporter</fullName>
    </submittedName>
</protein>
<feature type="transmembrane region" description="Helical" evidence="1">
    <location>
        <begin position="191"/>
        <end position="212"/>
    </location>
</feature>
<reference evidence="2 3" key="1">
    <citation type="journal article" date="2015" name="Genome Announc.">
        <title>Expanding the biotechnology potential of lactobacilli through comparative genomics of 213 strains and associated genera.</title>
        <authorList>
            <person name="Sun Z."/>
            <person name="Harris H.M."/>
            <person name="McCann A."/>
            <person name="Guo C."/>
            <person name="Argimon S."/>
            <person name="Zhang W."/>
            <person name="Yang X."/>
            <person name="Jeffery I.B."/>
            <person name="Cooney J.C."/>
            <person name="Kagawa T.F."/>
            <person name="Liu W."/>
            <person name="Song Y."/>
            <person name="Salvetti E."/>
            <person name="Wrobel A."/>
            <person name="Rasinkangas P."/>
            <person name="Parkhill J."/>
            <person name="Rea M.C."/>
            <person name="O'Sullivan O."/>
            <person name="Ritari J."/>
            <person name="Douillard F.P."/>
            <person name="Paul Ross R."/>
            <person name="Yang R."/>
            <person name="Briner A.E."/>
            <person name="Felis G.E."/>
            <person name="de Vos W.M."/>
            <person name="Barrangou R."/>
            <person name="Klaenhammer T.R."/>
            <person name="Caufield P.W."/>
            <person name="Cui Y."/>
            <person name="Zhang H."/>
            <person name="O'Toole P.W."/>
        </authorList>
    </citation>
    <scope>NUCLEOTIDE SEQUENCE [LARGE SCALE GENOMIC DNA]</scope>
    <source>
        <strain evidence="2 3">DSM 12744</strain>
    </source>
</reference>
<feature type="transmembrane region" description="Helical" evidence="1">
    <location>
        <begin position="111"/>
        <end position="141"/>
    </location>
</feature>
<evidence type="ECO:0000313" key="2">
    <source>
        <dbReference type="EMBL" id="KRL13767.1"/>
    </source>
</evidence>
<feature type="transmembrane region" description="Helical" evidence="1">
    <location>
        <begin position="419"/>
        <end position="436"/>
    </location>
</feature>
<feature type="transmembrane region" description="Helical" evidence="1">
    <location>
        <begin position="65"/>
        <end position="85"/>
    </location>
</feature>
<feature type="transmembrane region" description="Helical" evidence="1">
    <location>
        <begin position="237"/>
        <end position="268"/>
    </location>
</feature>
<dbReference type="Proteomes" id="UP000051330">
    <property type="component" value="Unassembled WGS sequence"/>
</dbReference>
<evidence type="ECO:0000256" key="1">
    <source>
        <dbReference type="SAM" id="Phobius"/>
    </source>
</evidence>
<feature type="transmembrane region" description="Helical" evidence="1">
    <location>
        <begin position="289"/>
        <end position="310"/>
    </location>
</feature>
<keyword evidence="3" id="KW-1185">Reference proteome</keyword>
<accession>A0A0R1N0D7</accession>
<feature type="transmembrane region" description="Helical" evidence="1">
    <location>
        <begin position="147"/>
        <end position="170"/>
    </location>
</feature>
<sequence>MLIASFIFMVWYCMKGYNLMVGFFIMASIWVILVLIGNAIEPTAVLKGKSVIDVLTFVYADGPAAYAQSILVNIFFGAFFGRVLIDTGIAATLIRKVVELGGDMPRLTMSLLCIVTAVIFMSMTGIGPVISIAVIVLPILFSLGISAPVALFAFMGSIMAGIFCNTVNFIQYHTMYAGFVKSAASYSYNDYFRIGLIGMIVGLVVVLTIANLTMHSGTSHNWAVNAQQASGKENAPWYSWIAVVLPVLGVVLLKLPIIFGFIASAVYAMLTTGKLRGSYKEVTRRFAKLFTDGSIDVAPMIGFLLSLAMFNNAATYAAPYFTALIENIIPTNHLVLALVFALLVPLGFFRGPMNWVGSGAAIFAVVLAANPGIPVQFMYPLTAATTIFPQHLDVTQSWVAWGFGYTKVASKDYLKRSLPAGWICGAIMCVIIYFMYGNL</sequence>
<organism evidence="2 3">
    <name type="scientific">Schleiferilactobacillus perolens DSM 12744</name>
    <dbReference type="NCBI Taxonomy" id="1423792"/>
    <lineage>
        <taxon>Bacteria</taxon>
        <taxon>Bacillati</taxon>
        <taxon>Bacillota</taxon>
        <taxon>Bacilli</taxon>
        <taxon>Lactobacillales</taxon>
        <taxon>Lactobacillaceae</taxon>
        <taxon>Schleiferilactobacillus</taxon>
    </lineage>
</organism>
<feature type="transmembrane region" description="Helical" evidence="1">
    <location>
        <begin position="355"/>
        <end position="373"/>
    </location>
</feature>